<evidence type="ECO:0000256" key="1">
    <source>
        <dbReference type="SAM" id="Phobius"/>
    </source>
</evidence>
<organism evidence="3 4">
    <name type="scientific">Candidatus Eubacterium faecipullorum</name>
    <dbReference type="NCBI Taxonomy" id="2838571"/>
    <lineage>
        <taxon>Bacteria</taxon>
        <taxon>Bacillati</taxon>
        <taxon>Bacillota</taxon>
        <taxon>Clostridia</taxon>
        <taxon>Eubacteriales</taxon>
        <taxon>Eubacteriaceae</taxon>
        <taxon>Eubacterium</taxon>
    </lineage>
</organism>
<feature type="domain" description="VanZ-like" evidence="2">
    <location>
        <begin position="46"/>
        <end position="183"/>
    </location>
</feature>
<dbReference type="InterPro" id="IPR006976">
    <property type="entry name" value="VanZ-like"/>
</dbReference>
<proteinExistence type="predicted"/>
<reference evidence="3" key="1">
    <citation type="journal article" date="2021" name="PeerJ">
        <title>Extensive microbial diversity within the chicken gut microbiome revealed by metagenomics and culture.</title>
        <authorList>
            <person name="Gilroy R."/>
            <person name="Ravi A."/>
            <person name="Getino M."/>
            <person name="Pursley I."/>
            <person name="Horton D.L."/>
            <person name="Alikhan N.F."/>
            <person name="Baker D."/>
            <person name="Gharbi K."/>
            <person name="Hall N."/>
            <person name="Watson M."/>
            <person name="Adriaenssens E.M."/>
            <person name="Foster-Nyarko E."/>
            <person name="Jarju S."/>
            <person name="Secka A."/>
            <person name="Antonio M."/>
            <person name="Oren A."/>
            <person name="Chaudhuri R.R."/>
            <person name="La Ragione R."/>
            <person name="Hildebrand F."/>
            <person name="Pallen M.J."/>
        </authorList>
    </citation>
    <scope>NUCLEOTIDE SEQUENCE</scope>
    <source>
        <strain evidence="3">421</strain>
    </source>
</reference>
<reference evidence="3" key="2">
    <citation type="submission" date="2021-04" db="EMBL/GenBank/DDBJ databases">
        <authorList>
            <person name="Gilroy R."/>
        </authorList>
    </citation>
    <scope>NUCLEOTIDE SEQUENCE</scope>
    <source>
        <strain evidence="3">421</strain>
    </source>
</reference>
<feature type="transmembrane region" description="Helical" evidence="1">
    <location>
        <begin position="6"/>
        <end position="28"/>
    </location>
</feature>
<evidence type="ECO:0000313" key="3">
    <source>
        <dbReference type="EMBL" id="HIW86345.1"/>
    </source>
</evidence>
<comment type="caution">
    <text evidence="3">The sequence shown here is derived from an EMBL/GenBank/DDBJ whole genome shotgun (WGS) entry which is preliminary data.</text>
</comment>
<dbReference type="Proteomes" id="UP000824205">
    <property type="component" value="Unassembled WGS sequence"/>
</dbReference>
<dbReference type="AlphaFoldDB" id="A0A9D1RF85"/>
<dbReference type="PANTHER" id="PTHR36834:SF1">
    <property type="entry name" value="INTEGRAL MEMBRANE PROTEIN"/>
    <property type="match status" value="1"/>
</dbReference>
<feature type="transmembrane region" description="Helical" evidence="1">
    <location>
        <begin position="135"/>
        <end position="155"/>
    </location>
</feature>
<evidence type="ECO:0000259" key="2">
    <source>
        <dbReference type="Pfam" id="PF04892"/>
    </source>
</evidence>
<keyword evidence="1" id="KW-0472">Membrane</keyword>
<dbReference type="Pfam" id="PF04892">
    <property type="entry name" value="VanZ"/>
    <property type="match status" value="1"/>
</dbReference>
<gene>
    <name evidence="3" type="ORF">IAA48_07615</name>
</gene>
<name>A0A9D1RF85_9FIRM</name>
<accession>A0A9D1RF85</accession>
<feature type="transmembrane region" description="Helical" evidence="1">
    <location>
        <begin position="40"/>
        <end position="57"/>
    </location>
</feature>
<sequence length="195" mass="22201">MMNLILEALLSAVAVMLFYILLRVIYCISNKAEFHIRQEILPCLFSLYIGMLVFLLLTKNMHFYFENIEGAMFLRIFIGSSISKNLNLEPFKTILQQLGDLRQGNMQFSPLLNLLVNLILFAPMPIFIKLSNRKIGSIAAVFITFLSIVLVETIQYFTGRAADIDDVILNTVGAIIAVLIFDFIVKKRLSKKRTS</sequence>
<feature type="transmembrane region" description="Helical" evidence="1">
    <location>
        <begin position="108"/>
        <end position="128"/>
    </location>
</feature>
<dbReference type="PANTHER" id="PTHR36834">
    <property type="entry name" value="MEMBRANE PROTEIN-RELATED"/>
    <property type="match status" value="1"/>
</dbReference>
<keyword evidence="1" id="KW-1133">Transmembrane helix</keyword>
<feature type="transmembrane region" description="Helical" evidence="1">
    <location>
        <begin position="167"/>
        <end position="185"/>
    </location>
</feature>
<evidence type="ECO:0000313" key="4">
    <source>
        <dbReference type="Proteomes" id="UP000824205"/>
    </source>
</evidence>
<dbReference type="EMBL" id="DXGE01000033">
    <property type="protein sequence ID" value="HIW86345.1"/>
    <property type="molecule type" value="Genomic_DNA"/>
</dbReference>
<keyword evidence="1" id="KW-0812">Transmembrane</keyword>
<protein>
    <submittedName>
        <fullName evidence="3">VanZ family protein</fullName>
    </submittedName>
</protein>
<dbReference type="InterPro" id="IPR053150">
    <property type="entry name" value="Teicoplanin_resist-assoc"/>
</dbReference>